<feature type="compositionally biased region" description="Acidic residues" evidence="1">
    <location>
        <begin position="1"/>
        <end position="10"/>
    </location>
</feature>
<accession>A0A1B0D7T4</accession>
<keyword evidence="3" id="KW-1185">Reference proteome</keyword>
<dbReference type="VEuPathDB" id="VectorBase:PPAI003607"/>
<name>A0A1B0D7T4_PHLPP</name>
<protein>
    <submittedName>
        <fullName evidence="2">Uncharacterized protein</fullName>
    </submittedName>
</protein>
<feature type="compositionally biased region" description="Basic and acidic residues" evidence="1">
    <location>
        <begin position="15"/>
        <end position="51"/>
    </location>
</feature>
<reference evidence="2" key="1">
    <citation type="submission" date="2022-08" db="UniProtKB">
        <authorList>
            <consortium name="EnsemblMetazoa"/>
        </authorList>
    </citation>
    <scope>IDENTIFICATION</scope>
    <source>
        <strain evidence="2">Israel</strain>
    </source>
</reference>
<dbReference type="AlphaFoldDB" id="A0A1B0D7T4"/>
<dbReference type="EnsemblMetazoa" id="PPAI003607-RA">
    <property type="protein sequence ID" value="PPAI003607-PA"/>
    <property type="gene ID" value="PPAI003607"/>
</dbReference>
<dbReference type="VEuPathDB" id="VectorBase:PPAPM1_001051"/>
<feature type="compositionally biased region" description="Basic and acidic residues" evidence="1">
    <location>
        <begin position="77"/>
        <end position="88"/>
    </location>
</feature>
<dbReference type="Proteomes" id="UP000092462">
    <property type="component" value="Unassembled WGS sequence"/>
</dbReference>
<sequence length="399" mass="44979">MTEERLDDESFPISERLDYSDKRDEVEDKTECVEDDHNLIKTDDESETGETKQAKFYIGESSTNIITKSQTERRSDFAFDNDGFRTTEDSMTMEEETSISKTATSKLEKDQRTTVEKRDDFDKLVRCEAIHLVDSVLEQSLSIVHSQQQPQCLTDGGQSESEHFAITSDISNGVDFVKSPTIESISGKSFDDDNQYEGIDQAVVDAKATRIDRRFERLSSQLDEQELNDDVCQLEFEHAMAAIDRDEVSQLQSDFSKMSWDESVSATTAEHALSTPDTDLQDLNQEPRRDPDTLPKPTPRLSKSITEESGEVSSSVATEEVAEKTFSEKKVFWESLESPKDGEKLLEEVAKGARAAPIPKPRVQLSTSLSKGEESSEAPSLKPCGFITFLKYYMILYTK</sequence>
<proteinExistence type="predicted"/>
<evidence type="ECO:0000313" key="2">
    <source>
        <dbReference type="EnsemblMetazoa" id="PPAI003607-PA"/>
    </source>
</evidence>
<feature type="compositionally biased region" description="Polar residues" evidence="1">
    <location>
        <begin position="275"/>
        <end position="284"/>
    </location>
</feature>
<dbReference type="EMBL" id="AJVK01023315">
    <property type="status" value="NOT_ANNOTATED_CDS"/>
    <property type="molecule type" value="Genomic_DNA"/>
</dbReference>
<organism evidence="2 3">
    <name type="scientific">Phlebotomus papatasi</name>
    <name type="common">Sandfly</name>
    <dbReference type="NCBI Taxonomy" id="29031"/>
    <lineage>
        <taxon>Eukaryota</taxon>
        <taxon>Metazoa</taxon>
        <taxon>Ecdysozoa</taxon>
        <taxon>Arthropoda</taxon>
        <taxon>Hexapoda</taxon>
        <taxon>Insecta</taxon>
        <taxon>Pterygota</taxon>
        <taxon>Neoptera</taxon>
        <taxon>Endopterygota</taxon>
        <taxon>Diptera</taxon>
        <taxon>Nematocera</taxon>
        <taxon>Psychodoidea</taxon>
        <taxon>Psychodidae</taxon>
        <taxon>Phlebotomus</taxon>
        <taxon>Phlebotomus</taxon>
    </lineage>
</organism>
<feature type="region of interest" description="Disordered" evidence="1">
    <location>
        <begin position="1"/>
        <end position="51"/>
    </location>
</feature>
<feature type="region of interest" description="Disordered" evidence="1">
    <location>
        <begin position="77"/>
        <end position="111"/>
    </location>
</feature>
<feature type="region of interest" description="Disordered" evidence="1">
    <location>
        <begin position="266"/>
        <end position="318"/>
    </location>
</feature>
<evidence type="ECO:0000313" key="3">
    <source>
        <dbReference type="Proteomes" id="UP000092462"/>
    </source>
</evidence>
<evidence type="ECO:0000256" key="1">
    <source>
        <dbReference type="SAM" id="MobiDB-lite"/>
    </source>
</evidence>